<evidence type="ECO:0000256" key="1">
    <source>
        <dbReference type="ARBA" id="ARBA00006547"/>
    </source>
</evidence>
<dbReference type="EMBL" id="CP114029">
    <property type="protein sequence ID" value="WAP71310.1"/>
    <property type="molecule type" value="Genomic_DNA"/>
</dbReference>
<comment type="similarity">
    <text evidence="1">Belongs to the arylamine N-acetyltransferase family.</text>
</comment>
<dbReference type="Gene3D" id="3.30.2140.20">
    <property type="match status" value="1"/>
</dbReference>
<name>A0ABY7C7I7_9HYPH</name>
<dbReference type="Pfam" id="PF00797">
    <property type="entry name" value="Acetyltransf_2"/>
    <property type="match status" value="1"/>
</dbReference>
<dbReference type="PANTHER" id="PTHR11786">
    <property type="entry name" value="N-HYDROXYARYLAMINE O-ACETYLTRANSFERASE"/>
    <property type="match status" value="1"/>
</dbReference>
<dbReference type="InterPro" id="IPR053710">
    <property type="entry name" value="Arylamine_NAT_domain_sf"/>
</dbReference>
<dbReference type="SUPFAM" id="SSF54001">
    <property type="entry name" value="Cysteine proteinases"/>
    <property type="match status" value="1"/>
</dbReference>
<accession>A0ABY7C7I7</accession>
<keyword evidence="3" id="KW-1185">Reference proteome</keyword>
<protein>
    <submittedName>
        <fullName evidence="2">Arylamine N-acetyltransferase</fullName>
    </submittedName>
</protein>
<dbReference type="InterPro" id="IPR001447">
    <property type="entry name" value="Arylamine_N-AcTrfase"/>
</dbReference>
<evidence type="ECO:0000313" key="2">
    <source>
        <dbReference type="EMBL" id="WAP71310.1"/>
    </source>
</evidence>
<dbReference type="PANTHER" id="PTHR11786:SF0">
    <property type="entry name" value="ARYLAMINE N-ACETYLTRANSFERASE 4-RELATED"/>
    <property type="match status" value="1"/>
</dbReference>
<reference evidence="2" key="1">
    <citation type="submission" date="2022-12" db="EMBL/GenBank/DDBJ databases">
        <title>Jiella pelagia sp. nov., isolated from phosphonate enriched culture of Northwest Pacific surface seawater.</title>
        <authorList>
            <person name="Shin D.Y."/>
            <person name="Hwang C.Y."/>
        </authorList>
    </citation>
    <scope>NUCLEOTIDE SEQUENCE</scope>
    <source>
        <strain evidence="2">HL-NP1</strain>
    </source>
</reference>
<dbReference type="Proteomes" id="UP001164020">
    <property type="component" value="Chromosome"/>
</dbReference>
<organism evidence="2 3">
    <name type="scientific">Jiella pelagia</name>
    <dbReference type="NCBI Taxonomy" id="2986949"/>
    <lineage>
        <taxon>Bacteria</taxon>
        <taxon>Pseudomonadati</taxon>
        <taxon>Pseudomonadota</taxon>
        <taxon>Alphaproteobacteria</taxon>
        <taxon>Hyphomicrobiales</taxon>
        <taxon>Aurantimonadaceae</taxon>
        <taxon>Jiella</taxon>
    </lineage>
</organism>
<sequence length="196" mass="21138">MFGAALTGFGYRPTTVLGRVRNGASECGARMHQAFTVEEAGKTWLADVGFGGPGALWPLDLGEGAPQSVPNGIYRIRSDDAAGETVVERRQGDAWHALYGFDRSPVRPIDLDGANHLAATWPKSPFGTHLMMARHGEEGRATLFNRRAQLGGSARLLAGPDELADVLLQSFGIDLDEGTIAAVWNRIERQPTERPS</sequence>
<proteinExistence type="inferred from homology"/>
<dbReference type="RefSeq" id="WP_268883856.1">
    <property type="nucleotide sequence ID" value="NZ_CP114029.1"/>
</dbReference>
<gene>
    <name evidence="2" type="ORF">OH818_23460</name>
</gene>
<evidence type="ECO:0000313" key="3">
    <source>
        <dbReference type="Proteomes" id="UP001164020"/>
    </source>
</evidence>
<dbReference type="InterPro" id="IPR038765">
    <property type="entry name" value="Papain-like_cys_pep_sf"/>
</dbReference>